<dbReference type="EMBL" id="SBJO01000195">
    <property type="protein sequence ID" value="KAF9762258.1"/>
    <property type="molecule type" value="Genomic_DNA"/>
</dbReference>
<dbReference type="Gene3D" id="3.30.70.270">
    <property type="match status" value="1"/>
</dbReference>
<evidence type="ECO:0000313" key="1">
    <source>
        <dbReference type="EMBL" id="KAF9762258.1"/>
    </source>
</evidence>
<dbReference type="InterPro" id="IPR043502">
    <property type="entry name" value="DNA/RNA_pol_sf"/>
</dbReference>
<dbReference type="PANTHER" id="PTHR24559">
    <property type="entry name" value="TRANSPOSON TY3-I GAG-POL POLYPROTEIN"/>
    <property type="match status" value="1"/>
</dbReference>
<dbReference type="PANTHER" id="PTHR24559:SF444">
    <property type="entry name" value="REVERSE TRANSCRIPTASE DOMAIN-CONTAINING PROTEIN"/>
    <property type="match status" value="1"/>
</dbReference>
<comment type="caution">
    <text evidence="1">The sequence shown here is derived from an EMBL/GenBank/DDBJ whole genome shotgun (WGS) entry which is preliminary data.</text>
</comment>
<dbReference type="InterPro" id="IPR053134">
    <property type="entry name" value="RNA-dir_DNA_polymerase"/>
</dbReference>
<protein>
    <submittedName>
        <fullName evidence="1">Retrovirus-related Pol polyprotein from transposon gypsy</fullName>
    </submittedName>
</protein>
<proteinExistence type="predicted"/>
<dbReference type="Proteomes" id="UP000740883">
    <property type="component" value="Unassembled WGS sequence"/>
</dbReference>
<keyword evidence="2" id="KW-1185">Reference proteome</keyword>
<gene>
    <name evidence="1" type="primary">pol_184</name>
    <name evidence="1" type="ORF">NGRA_2137</name>
</gene>
<organism evidence="1 2">
    <name type="scientific">Nosema granulosis</name>
    <dbReference type="NCBI Taxonomy" id="83296"/>
    <lineage>
        <taxon>Eukaryota</taxon>
        <taxon>Fungi</taxon>
        <taxon>Fungi incertae sedis</taxon>
        <taxon>Microsporidia</taxon>
        <taxon>Nosematidae</taxon>
        <taxon>Nosema</taxon>
    </lineage>
</organism>
<sequence length="138" mass="16713">MKSNETSESEVYKRIRVFKELNVSYMEMKVDPIRFKTFEGKIDLPRRKSYIVPNKYIEKARNELSRLCREGIIIESEVRYISPAFFIEKKNLDLRLVIDYRNLNNYIIDECYDIPKIYENLMVMGKNEYYSTIDLKWV</sequence>
<name>A0A9P6GXQ1_9MICR</name>
<reference evidence="1 2" key="1">
    <citation type="journal article" date="2020" name="Genome Biol. Evol.">
        <title>Comparative genomics of strictly vertically transmitted, feminizing microsporidia endosymbionts of amphipod crustaceans.</title>
        <authorList>
            <person name="Cormier A."/>
            <person name="Chebbi M.A."/>
            <person name="Giraud I."/>
            <person name="Wattier R."/>
            <person name="Teixeira M."/>
            <person name="Gilbert C."/>
            <person name="Rigaud T."/>
            <person name="Cordaux R."/>
        </authorList>
    </citation>
    <scope>NUCLEOTIDE SEQUENCE [LARGE SCALE GENOMIC DNA]</scope>
    <source>
        <strain evidence="1 2">Ou3-Ou53</strain>
    </source>
</reference>
<dbReference type="AlphaFoldDB" id="A0A9P6GXQ1"/>
<dbReference type="InterPro" id="IPR043128">
    <property type="entry name" value="Rev_trsase/Diguanyl_cyclase"/>
</dbReference>
<dbReference type="SUPFAM" id="SSF56672">
    <property type="entry name" value="DNA/RNA polymerases"/>
    <property type="match status" value="1"/>
</dbReference>
<dbReference type="Gene3D" id="3.10.10.10">
    <property type="entry name" value="HIV Type 1 Reverse Transcriptase, subunit A, domain 1"/>
    <property type="match status" value="1"/>
</dbReference>
<evidence type="ECO:0000313" key="2">
    <source>
        <dbReference type="Proteomes" id="UP000740883"/>
    </source>
</evidence>
<dbReference type="OrthoDB" id="420169at2759"/>
<accession>A0A9P6GXQ1</accession>